<organism evidence="2">
    <name type="scientific">Drosophila grimshawi</name>
    <name type="common">Hawaiian fruit fly</name>
    <name type="synonym">Idiomyia grimshawi</name>
    <dbReference type="NCBI Taxonomy" id="7222"/>
    <lineage>
        <taxon>Eukaryota</taxon>
        <taxon>Metazoa</taxon>
        <taxon>Ecdysozoa</taxon>
        <taxon>Arthropoda</taxon>
        <taxon>Hexapoda</taxon>
        <taxon>Insecta</taxon>
        <taxon>Pterygota</taxon>
        <taxon>Neoptera</taxon>
        <taxon>Endopterygota</taxon>
        <taxon>Diptera</taxon>
        <taxon>Brachycera</taxon>
        <taxon>Muscomorpha</taxon>
        <taxon>Ephydroidea</taxon>
        <taxon>Drosophilidae</taxon>
        <taxon>Drosophila</taxon>
        <taxon>Hawaiian Drosophila</taxon>
    </lineage>
</organism>
<evidence type="ECO:0000313" key="1">
    <source>
        <dbReference type="EMBL" id="EDV90448.1"/>
    </source>
</evidence>
<gene>
    <name evidence="1" type="primary">Dgri\GH23547</name>
    <name evidence="1" type="ORF">Dgri_GH23547</name>
</gene>
<reference evidence="1 2" key="1">
    <citation type="journal article" date="2007" name="Nature">
        <title>Evolution of genes and genomes on the Drosophila phylogeny.</title>
        <authorList>
            <consortium name="Drosophila 12 Genomes Consortium"/>
            <person name="Clark A.G."/>
            <person name="Eisen M.B."/>
            <person name="Smith D.R."/>
            <person name="Bergman C.M."/>
            <person name="Oliver B."/>
            <person name="Markow T.A."/>
            <person name="Kaufman T.C."/>
            <person name="Kellis M."/>
            <person name="Gelbart W."/>
            <person name="Iyer V.N."/>
            <person name="Pollard D.A."/>
            <person name="Sackton T.B."/>
            <person name="Larracuente A.M."/>
            <person name="Singh N.D."/>
            <person name="Abad J.P."/>
            <person name="Abt D.N."/>
            <person name="Adryan B."/>
            <person name="Aguade M."/>
            <person name="Akashi H."/>
            <person name="Anderson W.W."/>
            <person name="Aquadro C.F."/>
            <person name="Ardell D.H."/>
            <person name="Arguello R."/>
            <person name="Artieri C.G."/>
            <person name="Barbash D.A."/>
            <person name="Barker D."/>
            <person name="Barsanti P."/>
            <person name="Batterham P."/>
            <person name="Batzoglou S."/>
            <person name="Begun D."/>
            <person name="Bhutkar A."/>
            <person name="Blanco E."/>
            <person name="Bosak S.A."/>
            <person name="Bradley R.K."/>
            <person name="Brand A.D."/>
            <person name="Brent M.R."/>
            <person name="Brooks A.N."/>
            <person name="Brown R.H."/>
            <person name="Butlin R.K."/>
            <person name="Caggese C."/>
            <person name="Calvi B.R."/>
            <person name="Bernardo de Carvalho A."/>
            <person name="Caspi A."/>
            <person name="Castrezana S."/>
            <person name="Celniker S.E."/>
            <person name="Chang J.L."/>
            <person name="Chapple C."/>
            <person name="Chatterji S."/>
            <person name="Chinwalla A."/>
            <person name="Civetta A."/>
            <person name="Clifton S.W."/>
            <person name="Comeron J.M."/>
            <person name="Costello J.C."/>
            <person name="Coyne J.A."/>
            <person name="Daub J."/>
            <person name="David R.G."/>
            <person name="Delcher A.L."/>
            <person name="Delehaunty K."/>
            <person name="Do C.B."/>
            <person name="Ebling H."/>
            <person name="Edwards K."/>
            <person name="Eickbush T."/>
            <person name="Evans J.D."/>
            <person name="Filipski A."/>
            <person name="Findeiss S."/>
            <person name="Freyhult E."/>
            <person name="Fulton L."/>
            <person name="Fulton R."/>
            <person name="Garcia A.C."/>
            <person name="Gardiner A."/>
            <person name="Garfield D.A."/>
            <person name="Garvin B.E."/>
            <person name="Gibson G."/>
            <person name="Gilbert D."/>
            <person name="Gnerre S."/>
            <person name="Godfrey J."/>
            <person name="Good R."/>
            <person name="Gotea V."/>
            <person name="Gravely B."/>
            <person name="Greenberg A.J."/>
            <person name="Griffiths-Jones S."/>
            <person name="Gross S."/>
            <person name="Guigo R."/>
            <person name="Gustafson E.A."/>
            <person name="Haerty W."/>
            <person name="Hahn M.W."/>
            <person name="Halligan D.L."/>
            <person name="Halpern A.L."/>
            <person name="Halter G.M."/>
            <person name="Han M.V."/>
            <person name="Heger A."/>
            <person name="Hillier L."/>
            <person name="Hinrichs A.S."/>
            <person name="Holmes I."/>
            <person name="Hoskins R.A."/>
            <person name="Hubisz M.J."/>
            <person name="Hultmark D."/>
            <person name="Huntley M.A."/>
            <person name="Jaffe D.B."/>
            <person name="Jagadeeshan S."/>
            <person name="Jeck W.R."/>
            <person name="Johnson J."/>
            <person name="Jones C.D."/>
            <person name="Jordan W.C."/>
            <person name="Karpen G.H."/>
            <person name="Kataoka E."/>
            <person name="Keightley P.D."/>
            <person name="Kheradpour P."/>
            <person name="Kirkness E.F."/>
            <person name="Koerich L.B."/>
            <person name="Kristiansen K."/>
            <person name="Kudrna D."/>
            <person name="Kulathinal R.J."/>
            <person name="Kumar S."/>
            <person name="Kwok R."/>
            <person name="Lander E."/>
            <person name="Langley C.H."/>
            <person name="Lapoint R."/>
            <person name="Lazzaro B.P."/>
            <person name="Lee S.J."/>
            <person name="Levesque L."/>
            <person name="Li R."/>
            <person name="Lin C.F."/>
            <person name="Lin M.F."/>
            <person name="Lindblad-Toh K."/>
            <person name="Llopart A."/>
            <person name="Long M."/>
            <person name="Low L."/>
            <person name="Lozovsky E."/>
            <person name="Lu J."/>
            <person name="Luo M."/>
            <person name="Machado C.A."/>
            <person name="Makalowski W."/>
            <person name="Marzo M."/>
            <person name="Matsuda M."/>
            <person name="Matzkin L."/>
            <person name="McAllister B."/>
            <person name="McBride C.S."/>
            <person name="McKernan B."/>
            <person name="McKernan K."/>
            <person name="Mendez-Lago M."/>
            <person name="Minx P."/>
            <person name="Mollenhauer M.U."/>
            <person name="Montooth K."/>
            <person name="Mount S.M."/>
            <person name="Mu X."/>
            <person name="Myers E."/>
            <person name="Negre B."/>
            <person name="Newfeld S."/>
            <person name="Nielsen R."/>
            <person name="Noor M.A."/>
            <person name="O'Grady P."/>
            <person name="Pachter L."/>
            <person name="Papaceit M."/>
            <person name="Parisi M.J."/>
            <person name="Parisi M."/>
            <person name="Parts L."/>
            <person name="Pedersen J.S."/>
            <person name="Pesole G."/>
            <person name="Phillippy A.M."/>
            <person name="Ponting C.P."/>
            <person name="Pop M."/>
            <person name="Porcelli D."/>
            <person name="Powell J.R."/>
            <person name="Prohaska S."/>
            <person name="Pruitt K."/>
            <person name="Puig M."/>
            <person name="Quesneville H."/>
            <person name="Ram K.R."/>
            <person name="Rand D."/>
            <person name="Rasmussen M.D."/>
            <person name="Reed L.K."/>
            <person name="Reenan R."/>
            <person name="Reily A."/>
            <person name="Remington K.A."/>
            <person name="Rieger T.T."/>
            <person name="Ritchie M.G."/>
            <person name="Robin C."/>
            <person name="Rogers Y.H."/>
            <person name="Rohde C."/>
            <person name="Rozas J."/>
            <person name="Rubenfield M.J."/>
            <person name="Ruiz A."/>
            <person name="Russo S."/>
            <person name="Salzberg S.L."/>
            <person name="Sanchez-Gracia A."/>
            <person name="Saranga D.J."/>
            <person name="Sato H."/>
            <person name="Schaeffer S.W."/>
            <person name="Schatz M.C."/>
            <person name="Schlenke T."/>
            <person name="Schwartz R."/>
            <person name="Segarra C."/>
            <person name="Singh R.S."/>
            <person name="Sirot L."/>
            <person name="Sirota M."/>
            <person name="Sisneros N.B."/>
            <person name="Smith C.D."/>
            <person name="Smith T.F."/>
            <person name="Spieth J."/>
            <person name="Stage D.E."/>
            <person name="Stark A."/>
            <person name="Stephan W."/>
            <person name="Strausberg R.L."/>
            <person name="Strempel S."/>
            <person name="Sturgill D."/>
            <person name="Sutton G."/>
            <person name="Sutton G.G."/>
            <person name="Tao W."/>
            <person name="Teichmann S."/>
            <person name="Tobari Y.N."/>
            <person name="Tomimura Y."/>
            <person name="Tsolas J.M."/>
            <person name="Valente V.L."/>
            <person name="Venter E."/>
            <person name="Venter J.C."/>
            <person name="Vicario S."/>
            <person name="Vieira F.G."/>
            <person name="Vilella A.J."/>
            <person name="Villasante A."/>
            <person name="Walenz B."/>
            <person name="Wang J."/>
            <person name="Wasserman M."/>
            <person name="Watts T."/>
            <person name="Wilson D."/>
            <person name="Wilson R.K."/>
            <person name="Wing R.A."/>
            <person name="Wolfner M.F."/>
            <person name="Wong A."/>
            <person name="Wong G.K."/>
            <person name="Wu C.I."/>
            <person name="Wu G."/>
            <person name="Yamamoto D."/>
            <person name="Yang H.P."/>
            <person name="Yang S.P."/>
            <person name="Yorke J.A."/>
            <person name="Yoshida K."/>
            <person name="Zdobnov E."/>
            <person name="Zhang P."/>
            <person name="Zhang Y."/>
            <person name="Zimin A.V."/>
            <person name="Baldwin J."/>
            <person name="Abdouelleil A."/>
            <person name="Abdulkadir J."/>
            <person name="Abebe A."/>
            <person name="Abera B."/>
            <person name="Abreu J."/>
            <person name="Acer S.C."/>
            <person name="Aftuck L."/>
            <person name="Alexander A."/>
            <person name="An P."/>
            <person name="Anderson E."/>
            <person name="Anderson S."/>
            <person name="Arachi H."/>
            <person name="Azer M."/>
            <person name="Bachantsang P."/>
            <person name="Barry A."/>
            <person name="Bayul T."/>
            <person name="Berlin A."/>
            <person name="Bessette D."/>
            <person name="Bloom T."/>
            <person name="Blye J."/>
            <person name="Boguslavskiy L."/>
            <person name="Bonnet C."/>
            <person name="Boukhgalter B."/>
            <person name="Bourzgui I."/>
            <person name="Brown A."/>
            <person name="Cahill P."/>
            <person name="Channer S."/>
            <person name="Cheshatsang Y."/>
            <person name="Chuda L."/>
            <person name="Citroen M."/>
            <person name="Collymore A."/>
            <person name="Cooke P."/>
            <person name="Costello M."/>
            <person name="D'Aco K."/>
            <person name="Daza R."/>
            <person name="De Haan G."/>
            <person name="DeGray S."/>
            <person name="DeMaso C."/>
            <person name="Dhargay N."/>
            <person name="Dooley K."/>
            <person name="Dooley E."/>
            <person name="Doricent M."/>
            <person name="Dorje P."/>
            <person name="Dorjee K."/>
            <person name="Dupes A."/>
            <person name="Elong R."/>
            <person name="Falk J."/>
            <person name="Farina A."/>
            <person name="Faro S."/>
            <person name="Ferguson D."/>
            <person name="Fisher S."/>
            <person name="Foley C.D."/>
            <person name="Franke A."/>
            <person name="Friedrich D."/>
            <person name="Gadbois L."/>
            <person name="Gearin G."/>
            <person name="Gearin C.R."/>
            <person name="Giannoukos G."/>
            <person name="Goode T."/>
            <person name="Graham J."/>
            <person name="Grandbois E."/>
            <person name="Grewal S."/>
            <person name="Gyaltsen K."/>
            <person name="Hafez N."/>
            <person name="Hagos B."/>
            <person name="Hall J."/>
            <person name="Henson C."/>
            <person name="Hollinger A."/>
            <person name="Honan T."/>
            <person name="Huard M.D."/>
            <person name="Hughes L."/>
            <person name="Hurhula B."/>
            <person name="Husby M.E."/>
            <person name="Kamat A."/>
            <person name="Kanga B."/>
            <person name="Kashin S."/>
            <person name="Khazanovich D."/>
            <person name="Kisner P."/>
            <person name="Lance K."/>
            <person name="Lara M."/>
            <person name="Lee W."/>
            <person name="Lennon N."/>
            <person name="Letendre F."/>
            <person name="LeVine R."/>
            <person name="Lipovsky A."/>
            <person name="Liu X."/>
            <person name="Liu J."/>
            <person name="Liu S."/>
            <person name="Lokyitsang T."/>
            <person name="Lokyitsang Y."/>
            <person name="Lubonja R."/>
            <person name="Lui A."/>
            <person name="MacDonald P."/>
            <person name="Magnisalis V."/>
            <person name="Maru K."/>
            <person name="Matthews C."/>
            <person name="McCusker W."/>
            <person name="McDonough S."/>
            <person name="Mehta T."/>
            <person name="Meldrim J."/>
            <person name="Meneus L."/>
            <person name="Mihai O."/>
            <person name="Mihalev A."/>
            <person name="Mihova T."/>
            <person name="Mittelman R."/>
            <person name="Mlenga V."/>
            <person name="Montmayeur A."/>
            <person name="Mulrain L."/>
            <person name="Navidi A."/>
            <person name="Naylor J."/>
            <person name="Negash T."/>
            <person name="Nguyen T."/>
            <person name="Nguyen N."/>
            <person name="Nicol R."/>
            <person name="Norbu C."/>
            <person name="Norbu N."/>
            <person name="Novod N."/>
            <person name="O'Neill B."/>
            <person name="Osman S."/>
            <person name="Markiewicz E."/>
            <person name="Oyono O.L."/>
            <person name="Patti C."/>
            <person name="Phunkhang P."/>
            <person name="Pierre F."/>
            <person name="Priest M."/>
            <person name="Raghuraman S."/>
            <person name="Rege F."/>
            <person name="Reyes R."/>
            <person name="Rise C."/>
            <person name="Rogov P."/>
            <person name="Ross K."/>
            <person name="Ryan E."/>
            <person name="Settipalli S."/>
            <person name="Shea T."/>
            <person name="Sherpa N."/>
            <person name="Shi L."/>
            <person name="Shih D."/>
            <person name="Sparrow T."/>
            <person name="Spaulding J."/>
            <person name="Stalker J."/>
            <person name="Stange-Thomann N."/>
            <person name="Stavropoulos S."/>
            <person name="Stone C."/>
            <person name="Strader C."/>
            <person name="Tesfaye S."/>
            <person name="Thomson T."/>
            <person name="Thoulutsang Y."/>
            <person name="Thoulutsang D."/>
            <person name="Topham K."/>
            <person name="Topping I."/>
            <person name="Tsamla T."/>
            <person name="Vassiliev H."/>
            <person name="Vo A."/>
            <person name="Wangchuk T."/>
            <person name="Wangdi T."/>
            <person name="Weiand M."/>
            <person name="Wilkinson J."/>
            <person name="Wilson A."/>
            <person name="Yadav S."/>
            <person name="Young G."/>
            <person name="Yu Q."/>
            <person name="Zembek L."/>
            <person name="Zhong D."/>
            <person name="Zimmer A."/>
            <person name="Zwirko Z."/>
            <person name="Jaffe D.B."/>
            <person name="Alvarez P."/>
            <person name="Brockman W."/>
            <person name="Butler J."/>
            <person name="Chin C."/>
            <person name="Gnerre S."/>
            <person name="Grabherr M."/>
            <person name="Kleber M."/>
            <person name="Mauceli E."/>
            <person name="MacCallum I."/>
        </authorList>
    </citation>
    <scope>NUCLEOTIDE SEQUENCE [LARGE SCALE GENOMIC DNA]</scope>
    <source>
        <strain evidence="2">Tucson 15287-2541.00</strain>
    </source>
</reference>
<dbReference type="HOGENOM" id="CLU_2742693_0_0_1"/>
<name>B4K2P5_DROGR</name>
<sequence length="71" mass="8092">MCNTLSQPKTALKIFIEFVAVRPNRKRVRERERIGYEGHIGWMSIQAQWLSSMMMNGVCAESSSCSLLLSL</sequence>
<dbReference type="Proteomes" id="UP000001070">
    <property type="component" value="Unassembled WGS sequence"/>
</dbReference>
<keyword evidence="2" id="KW-1185">Reference proteome</keyword>
<protein>
    <submittedName>
        <fullName evidence="1">GH23547</fullName>
    </submittedName>
</protein>
<dbReference type="AlphaFoldDB" id="B4K2P5"/>
<dbReference type="EMBL" id="CH919645">
    <property type="protein sequence ID" value="EDV90448.1"/>
    <property type="molecule type" value="Genomic_DNA"/>
</dbReference>
<accession>B4K2P5</accession>
<proteinExistence type="predicted"/>
<dbReference type="InParanoid" id="B4K2P5"/>
<evidence type="ECO:0000313" key="2">
    <source>
        <dbReference type="Proteomes" id="UP000001070"/>
    </source>
</evidence>